<sequence>MSAPPIAVELAELVIDHLSDDPKTLATCSLVCSTWIARTRHLMFETVHLNPRRSKTFIRLLSCVYSTILPHIHRLDIDCQATRVLSDEESTLSFDRFLLALNKINVLHDIRILCLQDVDWTTYPLDVQSSIAATFHGVFPSVTHLQLNQVVLHDIRQLNRVLRSLPELERLEASLKFLKYPEYAMGHPGEESRLPRNLKDIELGDEGMAVVLGCLGAQSFAGSIGSLSLKGCPMEMFPRVSGALHALSTTLKTLHISFLPEYGHHQGPTLPLQETREPFYLPGQIPLLASGGIDLAIGSKTRDEKLRAILDLLAGISCSTSINFISLNFRIRSLACFDWNALFNFFSIRKKLGSKQRVKISLDLESGYTSFTTTMITEWAKANMGLLDSKAHSGVTILVTKSSA</sequence>
<proteinExistence type="predicted"/>
<evidence type="ECO:0000313" key="2">
    <source>
        <dbReference type="Proteomes" id="UP000772434"/>
    </source>
</evidence>
<evidence type="ECO:0008006" key="3">
    <source>
        <dbReference type="Google" id="ProtNLM"/>
    </source>
</evidence>
<dbReference type="AlphaFoldDB" id="A0A9P5TX93"/>
<reference evidence="1" key="1">
    <citation type="submission" date="2020-11" db="EMBL/GenBank/DDBJ databases">
        <authorList>
            <consortium name="DOE Joint Genome Institute"/>
            <person name="Ahrendt S."/>
            <person name="Riley R."/>
            <person name="Andreopoulos W."/>
            <person name="Labutti K."/>
            <person name="Pangilinan J."/>
            <person name="Ruiz-Duenas F.J."/>
            <person name="Barrasa J.M."/>
            <person name="Sanchez-Garcia M."/>
            <person name="Camarero S."/>
            <person name="Miyauchi S."/>
            <person name="Serrano A."/>
            <person name="Linde D."/>
            <person name="Babiker R."/>
            <person name="Drula E."/>
            <person name="Ayuso-Fernandez I."/>
            <person name="Pacheco R."/>
            <person name="Padilla G."/>
            <person name="Ferreira P."/>
            <person name="Barriuso J."/>
            <person name="Kellner H."/>
            <person name="Castanera R."/>
            <person name="Alfaro M."/>
            <person name="Ramirez L."/>
            <person name="Pisabarro A.G."/>
            <person name="Kuo A."/>
            <person name="Tritt A."/>
            <person name="Lipzen A."/>
            <person name="He G."/>
            <person name="Yan M."/>
            <person name="Ng V."/>
            <person name="Cullen D."/>
            <person name="Martin F."/>
            <person name="Rosso M.-N."/>
            <person name="Henrissat B."/>
            <person name="Hibbett D."/>
            <person name="Martinez A.T."/>
            <person name="Grigoriev I.V."/>
        </authorList>
    </citation>
    <scope>NUCLEOTIDE SEQUENCE</scope>
    <source>
        <strain evidence="1">AH 40177</strain>
    </source>
</reference>
<dbReference type="EMBL" id="JADNRY010000450">
    <property type="protein sequence ID" value="KAF9052561.1"/>
    <property type="molecule type" value="Genomic_DNA"/>
</dbReference>
<keyword evidence="2" id="KW-1185">Reference proteome</keyword>
<name>A0A9P5TX93_9AGAR</name>
<protein>
    <recommendedName>
        <fullName evidence="3">F-box domain-containing protein</fullName>
    </recommendedName>
</protein>
<dbReference type="OrthoDB" id="2912669at2759"/>
<gene>
    <name evidence="1" type="ORF">BDP27DRAFT_1433801</name>
</gene>
<evidence type="ECO:0000313" key="1">
    <source>
        <dbReference type="EMBL" id="KAF9052561.1"/>
    </source>
</evidence>
<organism evidence="1 2">
    <name type="scientific">Rhodocollybia butyracea</name>
    <dbReference type="NCBI Taxonomy" id="206335"/>
    <lineage>
        <taxon>Eukaryota</taxon>
        <taxon>Fungi</taxon>
        <taxon>Dikarya</taxon>
        <taxon>Basidiomycota</taxon>
        <taxon>Agaricomycotina</taxon>
        <taxon>Agaricomycetes</taxon>
        <taxon>Agaricomycetidae</taxon>
        <taxon>Agaricales</taxon>
        <taxon>Marasmiineae</taxon>
        <taxon>Omphalotaceae</taxon>
        <taxon>Rhodocollybia</taxon>
    </lineage>
</organism>
<comment type="caution">
    <text evidence="1">The sequence shown here is derived from an EMBL/GenBank/DDBJ whole genome shotgun (WGS) entry which is preliminary data.</text>
</comment>
<dbReference type="Proteomes" id="UP000772434">
    <property type="component" value="Unassembled WGS sequence"/>
</dbReference>
<accession>A0A9P5TX93</accession>